<sequence length="128" mass="14206">MYYFKAVCPSWNIAAKSYLSFLIPQLLFSQQQDDESDGSLSCFFSLRENKVKTGLCPSPVFGSNILRWGQDVPNSSLVPRQQAKSDPSLHLGHFCPKLAEALLFLTGVSHRSNSSSDHVNNRSSSLPQ</sequence>
<organism evidence="1 2">
    <name type="scientific">Ziziphus jujuba var. spinosa</name>
    <dbReference type="NCBI Taxonomy" id="714518"/>
    <lineage>
        <taxon>Eukaryota</taxon>
        <taxon>Viridiplantae</taxon>
        <taxon>Streptophyta</taxon>
        <taxon>Embryophyta</taxon>
        <taxon>Tracheophyta</taxon>
        <taxon>Spermatophyta</taxon>
        <taxon>Magnoliopsida</taxon>
        <taxon>eudicotyledons</taxon>
        <taxon>Gunneridae</taxon>
        <taxon>Pentapetalae</taxon>
        <taxon>rosids</taxon>
        <taxon>fabids</taxon>
        <taxon>Rosales</taxon>
        <taxon>Rhamnaceae</taxon>
        <taxon>Paliureae</taxon>
        <taxon>Ziziphus</taxon>
    </lineage>
</organism>
<proteinExistence type="predicted"/>
<accession>A0A978V4F5</accession>
<protein>
    <submittedName>
        <fullName evidence="1">Uncharacterized protein</fullName>
    </submittedName>
</protein>
<dbReference type="AlphaFoldDB" id="A0A978V4F5"/>
<gene>
    <name evidence="1" type="ORF">FEM48_Zijuj07G0117100</name>
</gene>
<evidence type="ECO:0000313" key="2">
    <source>
        <dbReference type="Proteomes" id="UP000813462"/>
    </source>
</evidence>
<dbReference type="EMBL" id="JAEACU010000007">
    <property type="protein sequence ID" value="KAH7522238.1"/>
    <property type="molecule type" value="Genomic_DNA"/>
</dbReference>
<comment type="caution">
    <text evidence="1">The sequence shown here is derived from an EMBL/GenBank/DDBJ whole genome shotgun (WGS) entry which is preliminary data.</text>
</comment>
<name>A0A978V4F5_ZIZJJ</name>
<dbReference type="Proteomes" id="UP000813462">
    <property type="component" value="Unassembled WGS sequence"/>
</dbReference>
<evidence type="ECO:0000313" key="1">
    <source>
        <dbReference type="EMBL" id="KAH7522238.1"/>
    </source>
</evidence>
<reference evidence="1" key="1">
    <citation type="journal article" date="2021" name="Front. Plant Sci.">
        <title>Chromosome-Scale Genome Assembly for Chinese Sour Jujube and Insights Into Its Genome Evolution and Domestication Signature.</title>
        <authorList>
            <person name="Shen L.-Y."/>
            <person name="Luo H."/>
            <person name="Wang X.-L."/>
            <person name="Wang X.-M."/>
            <person name="Qiu X.-J."/>
            <person name="Liu H."/>
            <person name="Zhou S.-S."/>
            <person name="Jia K.-H."/>
            <person name="Nie S."/>
            <person name="Bao Y.-T."/>
            <person name="Zhang R.-G."/>
            <person name="Yun Q.-Z."/>
            <person name="Chai Y.-H."/>
            <person name="Lu J.-Y."/>
            <person name="Li Y."/>
            <person name="Zhao S.-W."/>
            <person name="Mao J.-F."/>
            <person name="Jia S.-G."/>
            <person name="Mao Y.-M."/>
        </authorList>
    </citation>
    <scope>NUCLEOTIDE SEQUENCE</scope>
    <source>
        <strain evidence="1">AT0</strain>
        <tissue evidence="1">Leaf</tissue>
    </source>
</reference>